<feature type="transmembrane region" description="Helical" evidence="1">
    <location>
        <begin position="122"/>
        <end position="141"/>
    </location>
</feature>
<keyword evidence="3" id="KW-1185">Reference proteome</keyword>
<evidence type="ECO:0000256" key="1">
    <source>
        <dbReference type="SAM" id="Phobius"/>
    </source>
</evidence>
<protein>
    <submittedName>
        <fullName evidence="2">Uncharacterized protein</fullName>
    </submittedName>
</protein>
<organism evidence="2 3">
    <name type="scientific">Canna indica</name>
    <name type="common">Indian-shot</name>
    <dbReference type="NCBI Taxonomy" id="4628"/>
    <lineage>
        <taxon>Eukaryota</taxon>
        <taxon>Viridiplantae</taxon>
        <taxon>Streptophyta</taxon>
        <taxon>Embryophyta</taxon>
        <taxon>Tracheophyta</taxon>
        <taxon>Spermatophyta</taxon>
        <taxon>Magnoliopsida</taxon>
        <taxon>Liliopsida</taxon>
        <taxon>Zingiberales</taxon>
        <taxon>Cannaceae</taxon>
        <taxon>Canna</taxon>
    </lineage>
</organism>
<dbReference type="Proteomes" id="UP001327560">
    <property type="component" value="Chromosome 2"/>
</dbReference>
<dbReference type="EMBL" id="CP136891">
    <property type="protein sequence ID" value="WOK99471.1"/>
    <property type="molecule type" value="Genomic_DNA"/>
</dbReference>
<accession>A0AAQ3K0F7</accession>
<reference evidence="2 3" key="1">
    <citation type="submission" date="2023-10" db="EMBL/GenBank/DDBJ databases">
        <title>Chromosome-scale genome assembly provides insights into flower coloration mechanisms of Canna indica.</title>
        <authorList>
            <person name="Li C."/>
        </authorList>
    </citation>
    <scope>NUCLEOTIDE SEQUENCE [LARGE SCALE GENOMIC DNA]</scope>
    <source>
        <tissue evidence="2">Flower</tissue>
    </source>
</reference>
<proteinExistence type="predicted"/>
<sequence length="166" mass="18441">MEETFLLQSGHEADQNRIMEIPRGGGKHGSIVPFIREPEDGSNGANLVKTMIKEIDDGEHDSSICVEEEHEQVEHHTSVQIPHHLGGHSGAKLRVAVKSINFTRRLKVKVKARRSRKTKIKWSMAIIVLVVCGIVICSVITCTKSGKCDETMKSFWKLLCALGLCV</sequence>
<dbReference type="AlphaFoldDB" id="A0AAQ3K0F7"/>
<keyword evidence="1" id="KW-0472">Membrane</keyword>
<keyword evidence="1" id="KW-0812">Transmembrane</keyword>
<evidence type="ECO:0000313" key="2">
    <source>
        <dbReference type="EMBL" id="WOK99471.1"/>
    </source>
</evidence>
<keyword evidence="1" id="KW-1133">Transmembrane helix</keyword>
<evidence type="ECO:0000313" key="3">
    <source>
        <dbReference type="Proteomes" id="UP001327560"/>
    </source>
</evidence>
<gene>
    <name evidence="2" type="ORF">Cni_G08183</name>
</gene>
<name>A0AAQ3K0F7_9LILI</name>